<evidence type="ECO:0000256" key="2">
    <source>
        <dbReference type="ARBA" id="ARBA00022649"/>
    </source>
</evidence>
<dbReference type="Pfam" id="PF01934">
    <property type="entry name" value="HepT-like"/>
    <property type="match status" value="1"/>
</dbReference>
<evidence type="ECO:0000313" key="7">
    <source>
        <dbReference type="EMBL" id="RDC46427.1"/>
    </source>
</evidence>
<keyword evidence="3" id="KW-0540">Nuclease</keyword>
<evidence type="ECO:0000313" key="8">
    <source>
        <dbReference type="Proteomes" id="UP000253805"/>
    </source>
</evidence>
<dbReference type="InterPro" id="IPR037038">
    <property type="entry name" value="HepT-like_sf"/>
</dbReference>
<keyword evidence="2" id="KW-1277">Toxin-antitoxin system</keyword>
<keyword evidence="1" id="KW-0597">Phosphoprotein</keyword>
<accession>A0A369P581</accession>
<dbReference type="GO" id="GO:0016787">
    <property type="term" value="F:hydrolase activity"/>
    <property type="evidence" value="ECO:0007669"/>
    <property type="project" value="UniProtKB-KW"/>
</dbReference>
<dbReference type="AlphaFoldDB" id="A0A369P581"/>
<evidence type="ECO:0000256" key="3">
    <source>
        <dbReference type="ARBA" id="ARBA00022722"/>
    </source>
</evidence>
<evidence type="ECO:0000256" key="6">
    <source>
        <dbReference type="ARBA" id="ARBA00024207"/>
    </source>
</evidence>
<keyword evidence="4" id="KW-0547">Nucleotide-binding</keyword>
<dbReference type="InterPro" id="IPR008201">
    <property type="entry name" value="HepT-like"/>
</dbReference>
<evidence type="ECO:0000256" key="5">
    <source>
        <dbReference type="ARBA" id="ARBA00022801"/>
    </source>
</evidence>
<organism evidence="7 8">
    <name type="scientific">Adlercreutzia equolifaciens subsp. celatus</name>
    <dbReference type="NCBI Taxonomy" id="394340"/>
    <lineage>
        <taxon>Bacteria</taxon>
        <taxon>Bacillati</taxon>
        <taxon>Actinomycetota</taxon>
        <taxon>Coriobacteriia</taxon>
        <taxon>Eggerthellales</taxon>
        <taxon>Eggerthellaceae</taxon>
        <taxon>Adlercreutzia</taxon>
    </lineage>
</organism>
<dbReference type="InterPro" id="IPR051813">
    <property type="entry name" value="HepT_RNase_toxin"/>
</dbReference>
<dbReference type="Gene3D" id="1.20.120.580">
    <property type="entry name" value="bsu32300-like"/>
    <property type="match status" value="1"/>
</dbReference>
<protein>
    <submittedName>
        <fullName evidence="7">Antitoxin</fullName>
    </submittedName>
</protein>
<evidence type="ECO:0000256" key="4">
    <source>
        <dbReference type="ARBA" id="ARBA00022741"/>
    </source>
</evidence>
<dbReference type="PANTHER" id="PTHR34139">
    <property type="entry name" value="UPF0331 PROTEIN MJ0127"/>
    <property type="match status" value="1"/>
</dbReference>
<gene>
    <name evidence="7" type="ORF">C1850_02305</name>
</gene>
<keyword evidence="5" id="KW-0378">Hydrolase</keyword>
<dbReference type="GO" id="GO:0000166">
    <property type="term" value="F:nucleotide binding"/>
    <property type="evidence" value="ECO:0007669"/>
    <property type="project" value="UniProtKB-KW"/>
</dbReference>
<dbReference type="GO" id="GO:0004540">
    <property type="term" value="F:RNA nuclease activity"/>
    <property type="evidence" value="ECO:0007669"/>
    <property type="project" value="InterPro"/>
</dbReference>
<evidence type="ECO:0000256" key="1">
    <source>
        <dbReference type="ARBA" id="ARBA00022553"/>
    </source>
</evidence>
<dbReference type="Proteomes" id="UP000253805">
    <property type="component" value="Unassembled WGS sequence"/>
</dbReference>
<dbReference type="EMBL" id="PPUT01000003">
    <property type="protein sequence ID" value="RDC46427.1"/>
    <property type="molecule type" value="Genomic_DNA"/>
</dbReference>
<comment type="similarity">
    <text evidence="6">Belongs to the HepT RNase toxin family.</text>
</comment>
<comment type="caution">
    <text evidence="7">The sequence shown here is derived from an EMBL/GenBank/DDBJ whole genome shotgun (WGS) entry which is preliminary data.</text>
</comment>
<dbReference type="RefSeq" id="WP_114548450.1">
    <property type="nucleotide sequence ID" value="NZ_PPUT01000003.1"/>
</dbReference>
<dbReference type="GO" id="GO:0110001">
    <property type="term" value="C:toxin-antitoxin complex"/>
    <property type="evidence" value="ECO:0007669"/>
    <property type="project" value="InterPro"/>
</dbReference>
<name>A0A369P581_9ACTN</name>
<sequence length="131" mass="14806">MKTDRYRLERIVAVGDQLLNVISLRDLTPETLLSDIQMQWMVATPLYNIGEQANCISREFADAHPEVPFAQIAGLRHRLVHDYEGINWSIISSVLFDELETFVAQARDLIAVLDEGESGPQEADFDEDVTS</sequence>
<proteinExistence type="inferred from homology"/>
<reference evidence="7 8" key="1">
    <citation type="journal article" date="2018" name="Elife">
        <title>Discovery and characterization of a prevalent human gut bacterial enzyme sufficient for the inactivation of a family of plant toxins.</title>
        <authorList>
            <person name="Koppel N."/>
            <person name="Bisanz J.E."/>
            <person name="Pandelia M.E."/>
            <person name="Turnbaugh P.J."/>
            <person name="Balskus E.P."/>
        </authorList>
    </citation>
    <scope>NUCLEOTIDE SEQUENCE [LARGE SCALE GENOMIC DNA]</scope>
    <source>
        <strain evidence="7 8">OB21 GAM 11</strain>
    </source>
</reference>
<dbReference type="PANTHER" id="PTHR34139:SF1">
    <property type="entry name" value="RNASE MJ1380-RELATED"/>
    <property type="match status" value="1"/>
</dbReference>